<feature type="non-terminal residue" evidence="2">
    <location>
        <position position="1"/>
    </location>
</feature>
<organism evidence="2 3">
    <name type="scientific">Marmota monax</name>
    <name type="common">Woodchuck</name>
    <dbReference type="NCBI Taxonomy" id="9995"/>
    <lineage>
        <taxon>Eukaryota</taxon>
        <taxon>Metazoa</taxon>
        <taxon>Chordata</taxon>
        <taxon>Craniata</taxon>
        <taxon>Vertebrata</taxon>
        <taxon>Euteleostomi</taxon>
        <taxon>Mammalia</taxon>
        <taxon>Eutheria</taxon>
        <taxon>Euarchontoglires</taxon>
        <taxon>Glires</taxon>
        <taxon>Rodentia</taxon>
        <taxon>Sciuromorpha</taxon>
        <taxon>Sciuridae</taxon>
        <taxon>Xerinae</taxon>
        <taxon>Marmotini</taxon>
        <taxon>Marmota</taxon>
    </lineage>
</organism>
<comment type="caution">
    <text evidence="2">The sequence shown here is derived from an EMBL/GenBank/DDBJ whole genome shotgun (WGS) entry which is preliminary data.</text>
</comment>
<feature type="compositionally biased region" description="Basic and acidic residues" evidence="1">
    <location>
        <begin position="1"/>
        <end position="16"/>
    </location>
</feature>
<proteinExistence type="predicted"/>
<evidence type="ECO:0000313" key="3">
    <source>
        <dbReference type="Proteomes" id="UP000335636"/>
    </source>
</evidence>
<accession>A0A5E4CP62</accession>
<dbReference type="Proteomes" id="UP000335636">
    <property type="component" value="Unassembled WGS sequence"/>
</dbReference>
<reference evidence="2" key="1">
    <citation type="submission" date="2019-04" db="EMBL/GenBank/DDBJ databases">
        <authorList>
            <person name="Alioto T."/>
            <person name="Alioto T."/>
        </authorList>
    </citation>
    <scope>NUCLEOTIDE SEQUENCE [LARGE SCALE GENOMIC DNA]</scope>
</reference>
<evidence type="ECO:0000313" key="2">
    <source>
        <dbReference type="EMBL" id="VTJ82949.1"/>
    </source>
</evidence>
<feature type="region of interest" description="Disordered" evidence="1">
    <location>
        <begin position="1"/>
        <end position="43"/>
    </location>
</feature>
<name>A0A5E4CP62_MARMO</name>
<dbReference type="AlphaFoldDB" id="A0A5E4CP62"/>
<sequence length="150" mass="16332">VAGSDRRTRPDDRTGDAGRPGSSARPPQPRLRDCGARPHTSQSRLLRREAARALYTLLKIACEAPFQSERAEFELSQWRGLCWRGSVTPGGAAVCHHPRLVRADIICAQPPGRERRDWVARGAGAELVTWGEEEWGEPGGGGGGWLAAEL</sequence>
<keyword evidence="3" id="KW-1185">Reference proteome</keyword>
<protein>
    <submittedName>
        <fullName evidence="2">Uncharacterized protein</fullName>
    </submittedName>
</protein>
<dbReference type="EMBL" id="CABDUW010001607">
    <property type="protein sequence ID" value="VTJ82949.1"/>
    <property type="molecule type" value="Genomic_DNA"/>
</dbReference>
<gene>
    <name evidence="2" type="ORF">MONAX_5E002546</name>
</gene>
<evidence type="ECO:0000256" key="1">
    <source>
        <dbReference type="SAM" id="MobiDB-lite"/>
    </source>
</evidence>